<protein>
    <submittedName>
        <fullName evidence="2">Uncharacterized protein</fullName>
    </submittedName>
</protein>
<evidence type="ECO:0000313" key="3">
    <source>
        <dbReference type="Proteomes" id="UP000177625"/>
    </source>
</evidence>
<organism evidence="2 3">
    <name type="scientific">Rhynchosporium secalis</name>
    <name type="common">Barley scald fungus</name>
    <dbReference type="NCBI Taxonomy" id="38038"/>
    <lineage>
        <taxon>Eukaryota</taxon>
        <taxon>Fungi</taxon>
        <taxon>Dikarya</taxon>
        <taxon>Ascomycota</taxon>
        <taxon>Pezizomycotina</taxon>
        <taxon>Leotiomycetes</taxon>
        <taxon>Helotiales</taxon>
        <taxon>Ploettnerulaceae</taxon>
        <taxon>Rhynchosporium</taxon>
    </lineage>
</organism>
<keyword evidence="3" id="KW-1185">Reference proteome</keyword>
<name>A0A1E1MWI9_RHYSE</name>
<feature type="transmembrane region" description="Helical" evidence="1">
    <location>
        <begin position="21"/>
        <end position="42"/>
    </location>
</feature>
<evidence type="ECO:0000313" key="2">
    <source>
        <dbReference type="EMBL" id="CZT53439.1"/>
    </source>
</evidence>
<keyword evidence="1" id="KW-1133">Transmembrane helix</keyword>
<proteinExistence type="predicted"/>
<dbReference type="AlphaFoldDB" id="A0A1E1MWI9"/>
<keyword evidence="1" id="KW-0472">Membrane</keyword>
<dbReference type="Proteomes" id="UP000177625">
    <property type="component" value="Unassembled WGS sequence"/>
</dbReference>
<reference evidence="3" key="1">
    <citation type="submission" date="2016-03" db="EMBL/GenBank/DDBJ databases">
        <authorList>
            <person name="Guldener U."/>
        </authorList>
    </citation>
    <scope>NUCLEOTIDE SEQUENCE [LARGE SCALE GENOMIC DNA]</scope>
</reference>
<evidence type="ECO:0000256" key="1">
    <source>
        <dbReference type="SAM" id="Phobius"/>
    </source>
</evidence>
<gene>
    <name evidence="2" type="ORF">RSE6_15008</name>
</gene>
<sequence>MATVIRHSHHSSQACLISRNIIILKTALGSFSDWVVLAIGWFSEKLCDRIFTNFKLKQRHQYRQASADDLHRFGDKPWWQSYADFEPLRADSPSEKVQCAFG</sequence>
<keyword evidence="1" id="KW-0812">Transmembrane</keyword>
<dbReference type="EMBL" id="FJVC01000772">
    <property type="protein sequence ID" value="CZT53439.1"/>
    <property type="molecule type" value="Genomic_DNA"/>
</dbReference>
<accession>A0A1E1MWI9</accession>